<dbReference type="SUPFAM" id="SSF52540">
    <property type="entry name" value="P-loop containing nucleoside triphosphate hydrolases"/>
    <property type="match status" value="2"/>
</dbReference>
<proteinExistence type="predicted"/>
<evidence type="ECO:0000256" key="1">
    <source>
        <dbReference type="ARBA" id="ARBA00022806"/>
    </source>
</evidence>
<feature type="domain" description="Helicase ATP-binding" evidence="2">
    <location>
        <begin position="269"/>
        <end position="419"/>
    </location>
</feature>
<dbReference type="Gene3D" id="3.30.870.10">
    <property type="entry name" value="Endonuclease Chain A"/>
    <property type="match status" value="1"/>
</dbReference>
<reference evidence="4 5" key="1">
    <citation type="submission" date="2018-05" db="EMBL/GenBank/DDBJ databases">
        <title>Abyssibacter profundi OUC007T gen. nov., sp. nov, a marine bacterium isolated from seawater of the Mariana Trench.</title>
        <authorList>
            <person name="Zhou S."/>
        </authorList>
    </citation>
    <scope>NUCLEOTIDE SEQUENCE [LARGE SCALE GENOMIC DNA]</scope>
    <source>
        <strain evidence="4 5">OUC007</strain>
    </source>
</reference>
<dbReference type="Proteomes" id="UP000251800">
    <property type="component" value="Unassembled WGS sequence"/>
</dbReference>
<accession>A0A363UQU1</accession>
<dbReference type="InterPro" id="IPR050496">
    <property type="entry name" value="SNF2_RAD54_helicase_repair"/>
</dbReference>
<dbReference type="Pfam" id="PF00176">
    <property type="entry name" value="SNF2-rel_dom"/>
    <property type="match status" value="2"/>
</dbReference>
<dbReference type="Gene3D" id="3.40.50.300">
    <property type="entry name" value="P-loop containing nucleotide triphosphate hydrolases"/>
    <property type="match status" value="1"/>
</dbReference>
<dbReference type="AlphaFoldDB" id="A0A363UQU1"/>
<keyword evidence="1 4" id="KW-0347">Helicase</keyword>
<dbReference type="RefSeq" id="WP_109718690.1">
    <property type="nucleotide sequence ID" value="NZ_QEQK01000001.1"/>
</dbReference>
<comment type="caution">
    <text evidence="4">The sequence shown here is derived from an EMBL/GenBank/DDBJ whole genome shotgun (WGS) entry which is preliminary data.</text>
</comment>
<keyword evidence="1 4" id="KW-0547">Nucleotide-binding</keyword>
<gene>
    <name evidence="4" type="ORF">DEH80_01455</name>
</gene>
<dbReference type="Gene3D" id="3.40.50.10810">
    <property type="entry name" value="Tandem AAA-ATPase domain"/>
    <property type="match status" value="1"/>
</dbReference>
<dbReference type="SMART" id="SM00490">
    <property type="entry name" value="HELICc"/>
    <property type="match status" value="1"/>
</dbReference>
<keyword evidence="1 4" id="KW-0067">ATP-binding</keyword>
<dbReference type="GO" id="GO:0004386">
    <property type="term" value="F:helicase activity"/>
    <property type="evidence" value="ECO:0007669"/>
    <property type="project" value="UniProtKB-KW"/>
</dbReference>
<dbReference type="EMBL" id="QEQK01000001">
    <property type="protein sequence ID" value="PWN57833.1"/>
    <property type="molecule type" value="Genomic_DNA"/>
</dbReference>
<protein>
    <submittedName>
        <fullName evidence="4">Helicase</fullName>
    </submittedName>
</protein>
<dbReference type="InterPro" id="IPR027417">
    <property type="entry name" value="P-loop_NTPase"/>
</dbReference>
<evidence type="ECO:0000259" key="3">
    <source>
        <dbReference type="PROSITE" id="PS51194"/>
    </source>
</evidence>
<dbReference type="InterPro" id="IPR000330">
    <property type="entry name" value="SNF2_N"/>
</dbReference>
<evidence type="ECO:0000313" key="5">
    <source>
        <dbReference type="Proteomes" id="UP000251800"/>
    </source>
</evidence>
<name>A0A363UQU1_9GAMM</name>
<evidence type="ECO:0000313" key="4">
    <source>
        <dbReference type="EMBL" id="PWN57833.1"/>
    </source>
</evidence>
<keyword evidence="1 4" id="KW-0378">Hydrolase</keyword>
<dbReference type="InterPro" id="IPR014001">
    <property type="entry name" value="Helicase_ATP-bd"/>
</dbReference>
<dbReference type="InterPro" id="IPR038718">
    <property type="entry name" value="SNF2-like_sf"/>
</dbReference>
<evidence type="ECO:0000259" key="2">
    <source>
        <dbReference type="PROSITE" id="PS51192"/>
    </source>
</evidence>
<dbReference type="PROSITE" id="PS51192">
    <property type="entry name" value="HELICASE_ATP_BIND_1"/>
    <property type="match status" value="1"/>
</dbReference>
<dbReference type="PANTHER" id="PTHR45629">
    <property type="entry name" value="SNF2/RAD54 FAMILY MEMBER"/>
    <property type="match status" value="1"/>
</dbReference>
<dbReference type="SMART" id="SM00487">
    <property type="entry name" value="DEXDc"/>
    <property type="match status" value="1"/>
</dbReference>
<dbReference type="Pfam" id="PF00271">
    <property type="entry name" value="Helicase_C"/>
    <property type="match status" value="1"/>
</dbReference>
<organism evidence="4 5">
    <name type="scientific">Abyssibacter profundi</name>
    <dbReference type="NCBI Taxonomy" id="2182787"/>
    <lineage>
        <taxon>Bacteria</taxon>
        <taxon>Pseudomonadati</taxon>
        <taxon>Pseudomonadota</taxon>
        <taxon>Gammaproteobacteria</taxon>
        <taxon>Chromatiales</taxon>
        <taxon>Oceanococcaceae</taxon>
        <taxon>Abyssibacter</taxon>
    </lineage>
</organism>
<feature type="domain" description="Helicase C-terminal" evidence="3">
    <location>
        <begin position="657"/>
        <end position="816"/>
    </location>
</feature>
<dbReference type="PROSITE" id="PS51194">
    <property type="entry name" value="HELICASE_CTER"/>
    <property type="match status" value="1"/>
</dbReference>
<dbReference type="CDD" id="cd09117">
    <property type="entry name" value="PLDc_Bfil_DEXD_like"/>
    <property type="match status" value="1"/>
</dbReference>
<dbReference type="InterPro" id="IPR001650">
    <property type="entry name" value="Helicase_C-like"/>
</dbReference>
<sequence>MPRRRDTESLDLFADAQARYEDKQLRHAPPDQRRFPTNLGDYRVAQPVEADLLESASPLLVTGYAALDRFIVFCGQVRAQQVRVLFGHEPFVHGSRSFRLDGQDFPREVEAYWLEQHISLMHSAALIHAIELLETGRVQARFVGGGRRMHAKIYVGERAASVGSSNFTDPGMSSQYEANARFERAEQPKRYEELQRLAESYWSLGRDYNADLLALLHKLLRFVSWQEALARAAAELLEGEWAADYLRDDYLSDADSLWPSQRQGIAQALAVVSNHDSVLIADATGAGKTRMGAYLIGALRDQITRRGRMRSRANTVMVCPPAVMQNWEREKRAANIDMEVYSHGGLSHQSSHGHELKVEALRRAQILCVDEGHNFLNLATKRTQLLLRNMADHVVMLTATPINRSVTDLLRIADMLGADNLEPSTLEAFDKMLGARRLSRTLSEEETRLLRDEIRKFTVRRTKAMLNTLIERDPDCYRDQGGRRCRFPRHRARVYRLDEPQSDRALALRVRELSSQLHGVTHFERPIELPKGLKRLGVTEDHYLNGRLHGACKLVQYLILSSLRSSRAALIEHIEGTEAAVSAFGLSGFRKKTPGGNILARLAKQAGKLPNNKLSIALPDWLSDARAHRRACEQDAAIYREIAACCREMSDAREKRKAAQLLVNVRHHSLILAFDSRPITLAVIRKLLGKVRGFETLMGWGEAERERAELMQRFAPGSDARNVIGLCSDSLSEGVNLQRASALVHLDMPTVVRIAEQRAGRVDRLDTAHEEIEVWWPDDAPEFALAADEKFVQRYETVDSLLGANMPLPEHLRDETPRVRVESMIEEYEQAATQPWDGLDDAFAPARMLISGESALVDAQTYAHYRHVSERVMSRVSLVGAKRPWAFFCITAGAFAAPRWILLPSYNAAAVTELLDVANGLRKRLGPEVVSLSDHEAGAEELQRFIRRLVLVERELLSRKKQRALAEMAWCLKHLRARAAEQQRQLAVDVVDALIRLLDSPAPDAQPDWDELATRWLDLIRPVWFSQLEAPRRTRPLLLKDLRGALTERADWLEREVMQHFDEIPVMQGLDRRIRACIVGVPGGDSS</sequence>
<dbReference type="PANTHER" id="PTHR45629:SF7">
    <property type="entry name" value="DNA EXCISION REPAIR PROTEIN ERCC-6-RELATED"/>
    <property type="match status" value="1"/>
</dbReference>
<keyword evidence="5" id="KW-1185">Reference proteome</keyword>
<dbReference type="SUPFAM" id="SSF56024">
    <property type="entry name" value="Phospholipase D/nuclease"/>
    <property type="match status" value="1"/>
</dbReference>
<dbReference type="OrthoDB" id="9814088at2"/>
<dbReference type="GO" id="GO:0005524">
    <property type="term" value="F:ATP binding"/>
    <property type="evidence" value="ECO:0007669"/>
    <property type="project" value="InterPro"/>
</dbReference>